<evidence type="ECO:0000313" key="1">
    <source>
        <dbReference type="EMBL" id="TNN04964.1"/>
    </source>
</evidence>
<sequence>MIRSHSLPFIKPTEDGLLNLIDFKSHNYYEIHIISEYQECDFQSLTNSTFNHPVVIKSDTMNGTVALRKFNDIQKMITFLQESCKFASELTVNNETDALESTTGNTGNAKSTNR</sequence>
<dbReference type="EMBL" id="SKCS01000679">
    <property type="protein sequence ID" value="TNN04964.1"/>
    <property type="molecule type" value="Genomic_DNA"/>
</dbReference>
<evidence type="ECO:0000313" key="2">
    <source>
        <dbReference type="Proteomes" id="UP000311919"/>
    </source>
</evidence>
<comment type="caution">
    <text evidence="1">The sequence shown here is derived from an EMBL/GenBank/DDBJ whole genome shotgun (WGS) entry which is preliminary data.</text>
</comment>
<keyword evidence="2" id="KW-1185">Reference proteome</keyword>
<accession>A0A4Z2CLP8</accession>
<gene>
    <name evidence="1" type="ORF">EWB00_009966</name>
</gene>
<proteinExistence type="predicted"/>
<organism evidence="1 2">
    <name type="scientific">Schistosoma japonicum</name>
    <name type="common">Blood fluke</name>
    <dbReference type="NCBI Taxonomy" id="6182"/>
    <lineage>
        <taxon>Eukaryota</taxon>
        <taxon>Metazoa</taxon>
        <taxon>Spiralia</taxon>
        <taxon>Lophotrochozoa</taxon>
        <taxon>Platyhelminthes</taxon>
        <taxon>Trematoda</taxon>
        <taxon>Digenea</taxon>
        <taxon>Strigeidida</taxon>
        <taxon>Schistosomatoidea</taxon>
        <taxon>Schistosomatidae</taxon>
        <taxon>Schistosoma</taxon>
    </lineage>
</organism>
<dbReference type="AlphaFoldDB" id="A0A4Z2CLP8"/>
<dbReference type="Proteomes" id="UP000311919">
    <property type="component" value="Unassembled WGS sequence"/>
</dbReference>
<name>A0A4Z2CLP8_SCHJA</name>
<protein>
    <submittedName>
        <fullName evidence="1">Uncharacterized protein</fullName>
    </submittedName>
</protein>
<reference evidence="1 2" key="1">
    <citation type="submission" date="2019-03" db="EMBL/GenBank/DDBJ databases">
        <title>An improved genome assembly of the fluke Schistosoma japonicum.</title>
        <authorList>
            <person name="Hu W."/>
            <person name="Luo F."/>
            <person name="Yin M."/>
            <person name="Mo X."/>
            <person name="Sun C."/>
            <person name="Wu Q."/>
            <person name="Zhu B."/>
            <person name="Xiang M."/>
            <person name="Wang J."/>
            <person name="Wang Y."/>
            <person name="Zhang T."/>
            <person name="Xu B."/>
            <person name="Zheng H."/>
            <person name="Feng Z."/>
        </authorList>
    </citation>
    <scope>NUCLEOTIDE SEQUENCE [LARGE SCALE GENOMIC DNA]</scope>
    <source>
        <strain evidence="1">HuSjv2</strain>
        <tissue evidence="1">Worms</tissue>
    </source>
</reference>